<accession>A0ABR5MZI1</accession>
<gene>
    <name evidence="2" type="ORF">AN963_29145</name>
</gene>
<dbReference type="EMBL" id="LJJB01000015">
    <property type="protein sequence ID" value="KQL43515.1"/>
    <property type="molecule type" value="Genomic_DNA"/>
</dbReference>
<organism evidence="2 3">
    <name type="scientific">Brevibacillus choshinensis</name>
    <dbReference type="NCBI Taxonomy" id="54911"/>
    <lineage>
        <taxon>Bacteria</taxon>
        <taxon>Bacillati</taxon>
        <taxon>Bacillota</taxon>
        <taxon>Bacilli</taxon>
        <taxon>Bacillales</taxon>
        <taxon>Paenibacillaceae</taxon>
        <taxon>Brevibacillus</taxon>
    </lineage>
</organism>
<keyword evidence="1" id="KW-0812">Transmembrane</keyword>
<evidence type="ECO:0000256" key="1">
    <source>
        <dbReference type="SAM" id="Phobius"/>
    </source>
</evidence>
<dbReference type="Pfam" id="PF11391">
    <property type="entry name" value="DUF2798"/>
    <property type="match status" value="2"/>
</dbReference>
<comment type="caution">
    <text evidence="2">The sequence shown here is derived from an EMBL/GenBank/DDBJ whole genome shotgun (WGS) entry which is preliminary data.</text>
</comment>
<name>A0ABR5MZI1_BRECH</name>
<feature type="transmembrane region" description="Helical" evidence="1">
    <location>
        <begin position="42"/>
        <end position="61"/>
    </location>
</feature>
<feature type="transmembrane region" description="Helical" evidence="1">
    <location>
        <begin position="81"/>
        <end position="104"/>
    </location>
</feature>
<feature type="transmembrane region" description="Helical" evidence="1">
    <location>
        <begin position="124"/>
        <end position="148"/>
    </location>
</feature>
<keyword evidence="1" id="KW-1133">Transmembrane helix</keyword>
<keyword evidence="1" id="KW-0472">Membrane</keyword>
<keyword evidence="3" id="KW-1185">Reference proteome</keyword>
<evidence type="ECO:0000313" key="2">
    <source>
        <dbReference type="EMBL" id="KQL43515.1"/>
    </source>
</evidence>
<evidence type="ECO:0000313" key="3">
    <source>
        <dbReference type="Proteomes" id="UP000051063"/>
    </source>
</evidence>
<reference evidence="2 3" key="1">
    <citation type="submission" date="2015-09" db="EMBL/GenBank/DDBJ databases">
        <title>Genome sequencing project for genomic taxonomy and phylogenomics of Bacillus-like bacteria.</title>
        <authorList>
            <person name="Liu B."/>
            <person name="Wang J."/>
            <person name="Zhu Y."/>
            <person name="Liu G."/>
            <person name="Chen Q."/>
            <person name="Chen Z."/>
            <person name="Lan J."/>
            <person name="Che J."/>
            <person name="Ge C."/>
            <person name="Shi H."/>
            <person name="Pan Z."/>
            <person name="Liu X."/>
        </authorList>
    </citation>
    <scope>NUCLEOTIDE SEQUENCE [LARGE SCALE GENOMIC DNA]</scope>
    <source>
        <strain evidence="2 3">DSM 8552</strain>
    </source>
</reference>
<sequence>MPTTKKEGIYFGFMMCFGMVIVMTFYNLFINDLFSVITLKAGIIQFFITFLVAVIVESFIVGPIAKKIVSMLPFDKSKMPLVIIAMSTCMVLGMVFLMSLYSLITSYVYLGVTTESYVKSYFYIFIKNIVFAFPLQLVVMGPLVRFLFKKFFRCNQTLKTA</sequence>
<dbReference type="RefSeq" id="WP_055748054.1">
    <property type="nucleotide sequence ID" value="NZ_LJJB01000015.1"/>
</dbReference>
<dbReference type="Proteomes" id="UP000051063">
    <property type="component" value="Unassembled WGS sequence"/>
</dbReference>
<protein>
    <recommendedName>
        <fullName evidence="4">DUF2798 domain-containing protein</fullName>
    </recommendedName>
</protein>
<feature type="transmembrane region" description="Helical" evidence="1">
    <location>
        <begin position="9"/>
        <end position="30"/>
    </location>
</feature>
<evidence type="ECO:0008006" key="4">
    <source>
        <dbReference type="Google" id="ProtNLM"/>
    </source>
</evidence>
<proteinExistence type="predicted"/>
<dbReference type="InterPro" id="IPR021529">
    <property type="entry name" value="DUF2798"/>
</dbReference>